<comment type="caution">
    <text evidence="3">The sequence shown here is derived from an EMBL/GenBank/DDBJ whole genome shotgun (WGS) entry which is preliminary data.</text>
</comment>
<dbReference type="AlphaFoldDB" id="A0A3N0UY34"/>
<feature type="signal peptide" evidence="1">
    <location>
        <begin position="1"/>
        <end position="45"/>
    </location>
</feature>
<dbReference type="SMART" id="SM00228">
    <property type="entry name" value="PDZ"/>
    <property type="match status" value="1"/>
</dbReference>
<dbReference type="PROSITE" id="PS50106">
    <property type="entry name" value="PDZ"/>
    <property type="match status" value="1"/>
</dbReference>
<reference evidence="3 4" key="1">
    <citation type="submission" date="2018-10" db="EMBL/GenBank/DDBJ databases">
        <authorList>
            <person name="Chen W.-M."/>
        </authorList>
    </citation>
    <scope>NUCLEOTIDE SEQUENCE [LARGE SCALE GENOMIC DNA]</scope>
    <source>
        <strain evidence="3 4">H-5</strain>
    </source>
</reference>
<feature type="domain" description="PDZ" evidence="2">
    <location>
        <begin position="174"/>
        <end position="225"/>
    </location>
</feature>
<evidence type="ECO:0000313" key="4">
    <source>
        <dbReference type="Proteomes" id="UP000275137"/>
    </source>
</evidence>
<evidence type="ECO:0000256" key="1">
    <source>
        <dbReference type="SAM" id="SignalP"/>
    </source>
</evidence>
<dbReference type="Proteomes" id="UP000275137">
    <property type="component" value="Unassembled WGS sequence"/>
</dbReference>
<dbReference type="InterPro" id="IPR001478">
    <property type="entry name" value="PDZ"/>
</dbReference>
<dbReference type="SUPFAM" id="SSF50156">
    <property type="entry name" value="PDZ domain-like"/>
    <property type="match status" value="1"/>
</dbReference>
<dbReference type="EMBL" id="RJVP01000005">
    <property type="protein sequence ID" value="ROH85430.1"/>
    <property type="molecule type" value="Genomic_DNA"/>
</dbReference>
<keyword evidence="1" id="KW-0732">Signal</keyword>
<evidence type="ECO:0000259" key="2">
    <source>
        <dbReference type="PROSITE" id="PS50106"/>
    </source>
</evidence>
<dbReference type="InterPro" id="IPR036034">
    <property type="entry name" value="PDZ_sf"/>
</dbReference>
<feature type="chain" id="PRO_5018025821" evidence="1">
    <location>
        <begin position="46"/>
        <end position="257"/>
    </location>
</feature>
<dbReference type="Gene3D" id="2.30.42.10">
    <property type="match status" value="1"/>
</dbReference>
<proteinExistence type="predicted"/>
<keyword evidence="4" id="KW-1185">Reference proteome</keyword>
<protein>
    <submittedName>
        <fullName evidence="3">PDZ domain-containing protein</fullName>
    </submittedName>
</protein>
<dbReference type="Pfam" id="PF13180">
    <property type="entry name" value="PDZ_2"/>
    <property type="match status" value="1"/>
</dbReference>
<sequence length="257" mass="27916">MQQLKPSTIYHTIVSVSGRPPQERIFMRRLVCSLMLVGLSLQAWAADNPYTKHYVDRSQAGLPLQPDPAGPKLFRGTQKDVDAQKMLVKGYDLIGEAAFNATETSPELALEQAKKIKADLVLVYGSVLTKTPTSVQLDQLRAQSKAGEALDLKEDTPIYQYGASYWVKLAPPLIGIHVNAKASQDQGLSVIAVVEGSPAEQAGMRQGDVVTAIGDSAIVKVEALSEAAKRYAGQAVPVYWLREGQVMQSTLKVNTRP</sequence>
<name>A0A3N0UY34_9PROT</name>
<evidence type="ECO:0000313" key="3">
    <source>
        <dbReference type="EMBL" id="ROH85430.1"/>
    </source>
</evidence>
<organism evidence="3 4">
    <name type="scientific">Pseudomethylobacillus aquaticus</name>
    <dbReference type="NCBI Taxonomy" id="2676064"/>
    <lineage>
        <taxon>Bacteria</taxon>
        <taxon>Pseudomonadati</taxon>
        <taxon>Pseudomonadota</taxon>
        <taxon>Betaproteobacteria</taxon>
        <taxon>Nitrosomonadales</taxon>
        <taxon>Methylophilaceae</taxon>
        <taxon>Pseudomethylobacillus</taxon>
    </lineage>
</organism>
<gene>
    <name evidence="3" type="ORF">ED236_09540</name>
</gene>
<accession>A0A3N0UY34</accession>